<protein>
    <recommendedName>
        <fullName evidence="6">S-adenosyl-L-methionine-dependent methyltransferase</fullName>
        <ecNumber evidence="6">2.1.1.-</ecNumber>
    </recommendedName>
</protein>
<comment type="similarity">
    <text evidence="2 6">Belongs to the UPF0677 family.</text>
</comment>
<dbReference type="EMBL" id="JACHJR010000001">
    <property type="protein sequence ID" value="MBB4945065.1"/>
    <property type="molecule type" value="Genomic_DNA"/>
</dbReference>
<dbReference type="NCBIfam" id="TIGR00027">
    <property type="entry name" value="mthyl_TIGR00027"/>
    <property type="match status" value="1"/>
</dbReference>
<dbReference type="AlphaFoldDB" id="A0A7W7S6Z8"/>
<dbReference type="GO" id="GO:0032259">
    <property type="term" value="P:methylation"/>
    <property type="evidence" value="ECO:0007669"/>
    <property type="project" value="UniProtKB-KW"/>
</dbReference>
<keyword evidence="5 6" id="KW-0949">S-adenosyl-L-methionine</keyword>
<sequence>MTTAPDTTSPDTVSAEATSLAIAALDAVERTSLLTAALRATETQRADRLYEDPYAAALAGETGLGLLAAVRAATFPPAGARTVPSTPDYNAIRTRFFDDYLQAAAADPETTQIVLAPAGMDSRAYRFDWPSRVRWFEVDRPAVLAYKEQQLGEFTPRVDHRRVAVDLTSPDWEEQLITAGYDPSVPSTWLLEGLLYYIPEADTHRILQRVAAISAPGSRIAADIVNAEALTHPQMKALLDVFAGWGCPWLFGSDEPEALFDTYGYTAEAVQPGESGADFGRWPDPVPPREERGVRRVFFVHGRRN</sequence>
<dbReference type="PANTHER" id="PTHR43619">
    <property type="entry name" value="S-ADENOSYL-L-METHIONINE-DEPENDENT METHYLTRANSFERASE YKTD-RELATED"/>
    <property type="match status" value="1"/>
</dbReference>
<keyword evidence="3 6" id="KW-0489">Methyltransferase</keyword>
<comment type="function">
    <text evidence="1 6">Exhibits S-adenosyl-L-methionine-dependent methyltransferase activity.</text>
</comment>
<evidence type="ECO:0000256" key="6">
    <source>
        <dbReference type="RuleBase" id="RU362030"/>
    </source>
</evidence>
<dbReference type="InterPro" id="IPR007213">
    <property type="entry name" value="Ppm1/Ppm2/Tcmp"/>
</dbReference>
<dbReference type="Pfam" id="PF04072">
    <property type="entry name" value="LCM"/>
    <property type="match status" value="1"/>
</dbReference>
<evidence type="ECO:0000256" key="2">
    <source>
        <dbReference type="ARBA" id="ARBA00008138"/>
    </source>
</evidence>
<dbReference type="InterPro" id="IPR011610">
    <property type="entry name" value="SAM_mthyl_Trfase_ML2640-like"/>
</dbReference>
<evidence type="ECO:0000313" key="8">
    <source>
        <dbReference type="Proteomes" id="UP000573327"/>
    </source>
</evidence>
<dbReference type="InterPro" id="IPR029063">
    <property type="entry name" value="SAM-dependent_MTases_sf"/>
</dbReference>
<dbReference type="SUPFAM" id="SSF53335">
    <property type="entry name" value="S-adenosyl-L-methionine-dependent methyltransferases"/>
    <property type="match status" value="1"/>
</dbReference>
<dbReference type="Proteomes" id="UP000573327">
    <property type="component" value="Unassembled WGS sequence"/>
</dbReference>
<evidence type="ECO:0000313" key="7">
    <source>
        <dbReference type="EMBL" id="MBB4945065.1"/>
    </source>
</evidence>
<dbReference type="Gene3D" id="3.40.50.150">
    <property type="entry name" value="Vaccinia Virus protein VP39"/>
    <property type="match status" value="1"/>
</dbReference>
<gene>
    <name evidence="7" type="ORF">F4556_000600</name>
</gene>
<dbReference type="PANTHER" id="PTHR43619:SF2">
    <property type="entry name" value="S-ADENOSYL-L-METHIONINE-DEPENDENT METHYLTRANSFERASES SUPERFAMILY PROTEIN"/>
    <property type="match status" value="1"/>
</dbReference>
<reference evidence="7 8" key="1">
    <citation type="submission" date="2020-08" db="EMBL/GenBank/DDBJ databases">
        <title>Sequencing the genomes of 1000 actinobacteria strains.</title>
        <authorList>
            <person name="Klenk H.-P."/>
        </authorList>
    </citation>
    <scope>NUCLEOTIDE SEQUENCE [LARGE SCALE GENOMIC DNA]</scope>
    <source>
        <strain evidence="7 8">DSM 44786</strain>
    </source>
</reference>
<comment type="caution">
    <text evidence="7">The sequence shown here is derived from an EMBL/GenBank/DDBJ whole genome shotgun (WGS) entry which is preliminary data.</text>
</comment>
<name>A0A7W7S6Z8_9ACTN</name>
<evidence type="ECO:0000256" key="4">
    <source>
        <dbReference type="ARBA" id="ARBA00022679"/>
    </source>
</evidence>
<keyword evidence="8" id="KW-1185">Reference proteome</keyword>
<evidence type="ECO:0000256" key="3">
    <source>
        <dbReference type="ARBA" id="ARBA00022603"/>
    </source>
</evidence>
<keyword evidence="4 7" id="KW-0808">Transferase</keyword>
<accession>A0A7W7S6Z8</accession>
<proteinExistence type="inferred from homology"/>
<dbReference type="RefSeq" id="WP_184911395.1">
    <property type="nucleotide sequence ID" value="NZ_JACHJR010000001.1"/>
</dbReference>
<dbReference type="GO" id="GO:0008168">
    <property type="term" value="F:methyltransferase activity"/>
    <property type="evidence" value="ECO:0007669"/>
    <property type="project" value="UniProtKB-UniRule"/>
</dbReference>
<organism evidence="7 8">
    <name type="scientific">Kitasatospora gansuensis</name>
    <dbReference type="NCBI Taxonomy" id="258050"/>
    <lineage>
        <taxon>Bacteria</taxon>
        <taxon>Bacillati</taxon>
        <taxon>Actinomycetota</taxon>
        <taxon>Actinomycetes</taxon>
        <taxon>Kitasatosporales</taxon>
        <taxon>Streptomycetaceae</taxon>
        <taxon>Kitasatospora</taxon>
    </lineage>
</organism>
<evidence type="ECO:0000256" key="5">
    <source>
        <dbReference type="ARBA" id="ARBA00022691"/>
    </source>
</evidence>
<evidence type="ECO:0000256" key="1">
    <source>
        <dbReference type="ARBA" id="ARBA00003907"/>
    </source>
</evidence>
<dbReference type="EC" id="2.1.1.-" evidence="6"/>